<dbReference type="SMART" id="SM01260">
    <property type="entry name" value="LANC_like"/>
    <property type="match status" value="1"/>
</dbReference>
<keyword evidence="2" id="KW-1185">Reference proteome</keyword>
<dbReference type="Gene3D" id="1.50.10.20">
    <property type="match status" value="1"/>
</dbReference>
<dbReference type="Proteomes" id="UP001432075">
    <property type="component" value="Chromosome"/>
</dbReference>
<reference evidence="1" key="1">
    <citation type="submission" date="2022-10" db="EMBL/GenBank/DDBJ databases">
        <title>The complete genomes of actinobacterial strains from the NBC collection.</title>
        <authorList>
            <person name="Joergensen T.S."/>
            <person name="Alvarez Arevalo M."/>
            <person name="Sterndorff E.B."/>
            <person name="Faurdal D."/>
            <person name="Vuksanovic O."/>
            <person name="Mourched A.-S."/>
            <person name="Charusanti P."/>
            <person name="Shaw S."/>
            <person name="Blin K."/>
            <person name="Weber T."/>
        </authorList>
    </citation>
    <scope>NUCLEOTIDE SEQUENCE</scope>
    <source>
        <strain evidence="1">NBC_00283</strain>
    </source>
</reference>
<dbReference type="RefSeq" id="WP_328776170.1">
    <property type="nucleotide sequence ID" value="NZ_CP108057.1"/>
</dbReference>
<dbReference type="SUPFAM" id="SSF158745">
    <property type="entry name" value="LanC-like"/>
    <property type="match status" value="1"/>
</dbReference>
<dbReference type="PRINTS" id="PR01950">
    <property type="entry name" value="LANCSUPER"/>
</dbReference>
<evidence type="ECO:0000313" key="1">
    <source>
        <dbReference type="EMBL" id="WUO47494.1"/>
    </source>
</evidence>
<gene>
    <name evidence="1" type="ORF">OHU17_17435</name>
</gene>
<protein>
    <submittedName>
        <fullName evidence="1">Lanthionine synthetase</fullName>
    </submittedName>
</protein>
<dbReference type="EMBL" id="CP108057">
    <property type="protein sequence ID" value="WUO47494.1"/>
    <property type="molecule type" value="Genomic_DNA"/>
</dbReference>
<organism evidence="1 2">
    <name type="scientific">Streptomyces goshikiensis</name>
    <dbReference type="NCBI Taxonomy" id="1942"/>
    <lineage>
        <taxon>Bacteria</taxon>
        <taxon>Bacillati</taxon>
        <taxon>Actinomycetota</taxon>
        <taxon>Actinomycetes</taxon>
        <taxon>Kitasatosporales</taxon>
        <taxon>Streptomycetaceae</taxon>
        <taxon>Streptomyces</taxon>
    </lineage>
</organism>
<name>A0ABZ1RLY5_9ACTN</name>
<sequence length="420" mass="42636">MTVVPSLPAGLAARAEAVAGLIAERLDTPARADAAAVRAARQSDVSFWAGASLSEGHAGLALLHRHAAGREEGQGRARAFTRAAFAATGQSPLHHPGLFDGTAGLAFALQDVSRDEPRFLPSLGRLHEQLARQVIDADWPRVPGAVADHHYDLVYGAAGIAVQLCAAAPATPLVEEALERCLRHLVWVAADGNWAVGSRLDTGMAHGAAGIAAALAAAWRRDRRVPGQRAAMEELTGWLLAVGDGGTGPGRGGSGAGVAGGAGGLRWSRVVPADGGEAAPAWCHGTGGVAAGLLAVARATGDPGLEARAFAALEGLLDRVAGGDVPRSPTVCHGLAGIAALAHEFAAHGSAGAARALPGLALRLVDAADPGLPLLYRDHETTGHVVDNPGLLTGAAGIALTLRALATGHRPGWWSVLFPR</sequence>
<evidence type="ECO:0000313" key="2">
    <source>
        <dbReference type="Proteomes" id="UP001432075"/>
    </source>
</evidence>
<dbReference type="PRINTS" id="PR01955">
    <property type="entry name" value="LANCFRANKIA"/>
</dbReference>
<dbReference type="InterPro" id="IPR007822">
    <property type="entry name" value="LANC-like"/>
</dbReference>
<accession>A0ABZ1RLY5</accession>
<proteinExistence type="predicted"/>
<dbReference type="Pfam" id="PF05147">
    <property type="entry name" value="LANC_like"/>
    <property type="match status" value="1"/>
</dbReference>